<feature type="region of interest" description="Disordered" evidence="1">
    <location>
        <begin position="1"/>
        <end position="28"/>
    </location>
</feature>
<dbReference type="Proteomes" id="UP000597762">
    <property type="component" value="Unassembled WGS sequence"/>
</dbReference>
<feature type="compositionally biased region" description="Polar residues" evidence="1">
    <location>
        <begin position="7"/>
        <end position="19"/>
    </location>
</feature>
<dbReference type="EMBL" id="CAHIKZ030001441">
    <property type="protein sequence ID" value="CAE1264215.1"/>
    <property type="molecule type" value="Genomic_DNA"/>
</dbReference>
<reference evidence="2" key="1">
    <citation type="submission" date="2021-01" db="EMBL/GenBank/DDBJ databases">
        <authorList>
            <person name="Li R."/>
            <person name="Bekaert M."/>
        </authorList>
    </citation>
    <scope>NUCLEOTIDE SEQUENCE</scope>
    <source>
        <strain evidence="2">Farmed</strain>
    </source>
</reference>
<accession>A0A812CDY7</accession>
<comment type="caution">
    <text evidence="2">The sequence shown here is derived from an EMBL/GenBank/DDBJ whole genome shotgun (WGS) entry which is preliminary data.</text>
</comment>
<dbReference type="PANTHER" id="PTHR47331">
    <property type="entry name" value="PHD-TYPE DOMAIN-CONTAINING PROTEIN"/>
    <property type="match status" value="1"/>
</dbReference>
<evidence type="ECO:0000313" key="3">
    <source>
        <dbReference type="Proteomes" id="UP000597762"/>
    </source>
</evidence>
<dbReference type="Pfam" id="PF05380">
    <property type="entry name" value="Peptidase_A17"/>
    <property type="match status" value="1"/>
</dbReference>
<dbReference type="PANTHER" id="PTHR47331:SF6">
    <property type="entry name" value="DOUBLECORTIN DOMAIN-CONTAINING PROTEIN"/>
    <property type="match status" value="1"/>
</dbReference>
<dbReference type="InterPro" id="IPR008042">
    <property type="entry name" value="Retrotrans_Pao"/>
</dbReference>
<protein>
    <submittedName>
        <fullName evidence="2">Uncharacterized protein</fullName>
    </submittedName>
</protein>
<evidence type="ECO:0000256" key="1">
    <source>
        <dbReference type="SAM" id="MobiDB-lite"/>
    </source>
</evidence>
<name>A0A812CDY7_ACAPH</name>
<evidence type="ECO:0000313" key="2">
    <source>
        <dbReference type="EMBL" id="CAE1264215.1"/>
    </source>
</evidence>
<dbReference type="OrthoDB" id="6138610at2759"/>
<sequence>MPRGTHKSSTVDTFFTSTREGGRPKNFGPCPNTFQAKERYHQKELGSSVFRLTKEDDRLAYSIEDRIFHDIMEKGVRKNSRCSWVAPLPLKPSRLRLPNNRQQAVSRLNSLTRQFRRKPHLTQDFWNNDPDKEIVEYRMKVHVFGNSPSPAVATYCLRKSVGGTHPDCSPAVVQYVHRDFYVDDGLKSVSTVGEAISLLKETRNVLAPSNLRLHKIASNKKEVLDAFLQGTSPVTSNIWTSMRRLYRCNVAWDLIRTQRVTASPFELQMKRSLIHAEASCQQPTASTTHLKEQLWTAWRDSLQELHNLQIPRTYITKSPTAASSEELCVFSGASTKAIAAVAYLRVTYLDGTCEVGFIMGKMKMALQPETSVPRLKLCAAILAVELADMILPELDMQVNSTIFFTDSKAVLGYIGNEHRRFYVYVSNRVLRIRRSSQPKQWHYVPRDKNPADCGTRSVPVIQISTTAWLNSPSFLSNSLFKRFEPSSYYLIDPENDVEIRTIVATFTTHSSLVLLSDHRFRKFSTWTALTQAIARLIHISQSFQKETRLNDCKGWPYCRAPFPVETLAKSNNVVLRSAQRNTYALEFSCLTENRELPMSSAHRKLDPFVDGQRLLRIGVRTRRAGLDRSEMHTVILSGNHHIASLLIRHHHKQVHHQERHFTEGAVRVAGFWIVGGKRSKAPWTYVDSKDGRPTRRSPIYGTSLHKCGAHYFTSDQRRLGLQQAVGHHIYMHDHKSSSHRGLGVTRYIKPDK</sequence>
<proteinExistence type="predicted"/>
<dbReference type="AlphaFoldDB" id="A0A812CDY7"/>
<gene>
    <name evidence="2" type="ORF">SPHA_34091</name>
</gene>
<keyword evidence="3" id="KW-1185">Reference proteome</keyword>
<organism evidence="2 3">
    <name type="scientific">Acanthosepion pharaonis</name>
    <name type="common">Pharaoh cuttlefish</name>
    <name type="synonym">Sepia pharaonis</name>
    <dbReference type="NCBI Taxonomy" id="158019"/>
    <lineage>
        <taxon>Eukaryota</taxon>
        <taxon>Metazoa</taxon>
        <taxon>Spiralia</taxon>
        <taxon>Lophotrochozoa</taxon>
        <taxon>Mollusca</taxon>
        <taxon>Cephalopoda</taxon>
        <taxon>Coleoidea</taxon>
        <taxon>Decapodiformes</taxon>
        <taxon>Sepiida</taxon>
        <taxon>Sepiina</taxon>
        <taxon>Sepiidae</taxon>
        <taxon>Acanthosepion</taxon>
    </lineage>
</organism>